<evidence type="ECO:0000313" key="7">
    <source>
        <dbReference type="EMBL" id="MBC2651939.1"/>
    </source>
</evidence>
<reference evidence="7 8" key="1">
    <citation type="submission" date="2020-08" db="EMBL/GenBank/DDBJ databases">
        <title>The genome sequence of Novosphingobium flavum 4Y4.</title>
        <authorList>
            <person name="Liu Y."/>
        </authorList>
    </citation>
    <scope>NUCLEOTIDE SEQUENCE [LARGE SCALE GENOMIC DNA]</scope>
    <source>
        <strain evidence="7 8">4Y4</strain>
    </source>
</reference>
<dbReference type="PANTHER" id="PTHR43646:SF2">
    <property type="entry name" value="GLYCOSYLTRANSFERASE 2-LIKE DOMAIN-CONTAINING PROTEIN"/>
    <property type="match status" value="1"/>
</dbReference>
<dbReference type="Pfam" id="PF00535">
    <property type="entry name" value="Glycos_transf_2"/>
    <property type="match status" value="1"/>
</dbReference>
<protein>
    <submittedName>
        <fullName evidence="7">Glycosyltransferase</fullName>
    </submittedName>
</protein>
<proteinExistence type="predicted"/>
<evidence type="ECO:0000256" key="5">
    <source>
        <dbReference type="ARBA" id="ARBA00023136"/>
    </source>
</evidence>
<dbReference type="PANTHER" id="PTHR43646">
    <property type="entry name" value="GLYCOSYLTRANSFERASE"/>
    <property type="match status" value="1"/>
</dbReference>
<dbReference type="Proteomes" id="UP000520156">
    <property type="component" value="Unassembled WGS sequence"/>
</dbReference>
<evidence type="ECO:0000256" key="3">
    <source>
        <dbReference type="ARBA" id="ARBA00022676"/>
    </source>
</evidence>
<dbReference type="AlphaFoldDB" id="A0A7X1F805"/>
<dbReference type="EMBL" id="JACLAU010000012">
    <property type="protein sequence ID" value="MBC2651939.1"/>
    <property type="molecule type" value="Genomic_DNA"/>
</dbReference>
<evidence type="ECO:0000313" key="8">
    <source>
        <dbReference type="Proteomes" id="UP000520156"/>
    </source>
</evidence>
<dbReference type="SUPFAM" id="SSF53448">
    <property type="entry name" value="Nucleotide-diphospho-sugar transferases"/>
    <property type="match status" value="1"/>
</dbReference>
<dbReference type="RefSeq" id="WP_185683362.1">
    <property type="nucleotide sequence ID" value="NZ_JACLAU010000012.1"/>
</dbReference>
<feature type="domain" description="Glycosyltransferase 2-like" evidence="6">
    <location>
        <begin position="5"/>
        <end position="159"/>
    </location>
</feature>
<comment type="caution">
    <text evidence="7">The sequence shown here is derived from an EMBL/GenBank/DDBJ whole genome shotgun (WGS) entry which is preliminary data.</text>
</comment>
<evidence type="ECO:0000256" key="2">
    <source>
        <dbReference type="ARBA" id="ARBA00022475"/>
    </source>
</evidence>
<evidence type="ECO:0000256" key="4">
    <source>
        <dbReference type="ARBA" id="ARBA00022679"/>
    </source>
</evidence>
<gene>
    <name evidence="7" type="ORF">H7F49_09500</name>
</gene>
<comment type="subcellular location">
    <subcellularLocation>
        <location evidence="1">Cell membrane</location>
    </subcellularLocation>
</comment>
<keyword evidence="4 7" id="KW-0808">Transferase</keyword>
<dbReference type="InterPro" id="IPR029044">
    <property type="entry name" value="Nucleotide-diphossugar_trans"/>
</dbReference>
<organism evidence="7 8">
    <name type="scientific">Novosphingobium aerophilum</name>
    <dbReference type="NCBI Taxonomy" id="2839843"/>
    <lineage>
        <taxon>Bacteria</taxon>
        <taxon>Pseudomonadati</taxon>
        <taxon>Pseudomonadota</taxon>
        <taxon>Alphaproteobacteria</taxon>
        <taxon>Sphingomonadales</taxon>
        <taxon>Sphingomonadaceae</taxon>
        <taxon>Novosphingobium</taxon>
    </lineage>
</organism>
<evidence type="ECO:0000256" key="1">
    <source>
        <dbReference type="ARBA" id="ARBA00004236"/>
    </source>
</evidence>
<dbReference type="InterPro" id="IPR001173">
    <property type="entry name" value="Glyco_trans_2-like"/>
</dbReference>
<evidence type="ECO:0000259" key="6">
    <source>
        <dbReference type="Pfam" id="PF00535"/>
    </source>
</evidence>
<keyword evidence="8" id="KW-1185">Reference proteome</keyword>
<dbReference type="GO" id="GO:0005886">
    <property type="term" value="C:plasma membrane"/>
    <property type="evidence" value="ECO:0007669"/>
    <property type="project" value="UniProtKB-SubCell"/>
</dbReference>
<sequence length="290" mass="31960">MISTSVIVPHYNDLQGLERCLAALDRQTVPRSEFEIIVADNNSPQGLAAVEAVVGGRARVVLAPERGAGPARNRGVLASSCERLAFIDSDCVAEPQWLASGLAGLASFDFCGGPVRVLIDHDGPLSAAEAFEVVFAFDNESYIHKKGFTGSGNLFTFRRVFDDVGGFGVGLSEDLDWSHRARAKGYRLGYVADAAIGHPARTTWPQLRAKWLRIQVETFGLRQPNLANRLRWLARTWALPLSILAHTPKVLTCPRLTTTKDRLAAIRGLTLVRLWRFWDGHRLMFGVKRG</sequence>
<name>A0A7X1F805_9SPHN</name>
<dbReference type="Gene3D" id="3.90.550.10">
    <property type="entry name" value="Spore Coat Polysaccharide Biosynthesis Protein SpsA, Chain A"/>
    <property type="match status" value="1"/>
</dbReference>
<dbReference type="GO" id="GO:0016757">
    <property type="term" value="F:glycosyltransferase activity"/>
    <property type="evidence" value="ECO:0007669"/>
    <property type="project" value="UniProtKB-KW"/>
</dbReference>
<accession>A0A7X1F805</accession>
<keyword evidence="2" id="KW-1003">Cell membrane</keyword>
<keyword evidence="5" id="KW-0472">Membrane</keyword>
<keyword evidence="3" id="KW-0328">Glycosyltransferase</keyword>